<dbReference type="Proteomes" id="UP000220629">
    <property type="component" value="Unassembled WGS sequence"/>
</dbReference>
<organism evidence="3 4">
    <name type="scientific">Burkholderia gladioli</name>
    <name type="common">Pseudomonas marginata</name>
    <name type="synonym">Phytomonas marginata</name>
    <dbReference type="NCBI Taxonomy" id="28095"/>
    <lineage>
        <taxon>Bacteria</taxon>
        <taxon>Pseudomonadati</taxon>
        <taxon>Pseudomonadota</taxon>
        <taxon>Betaproteobacteria</taxon>
        <taxon>Burkholderiales</taxon>
        <taxon>Burkholderiaceae</taxon>
        <taxon>Burkholderia</taxon>
    </lineage>
</organism>
<sequence>MKNRKNLRKQLGQGMTEYIIIVALIAVSSIGVYAFFGKTVRTQTAGLAEEMSGKSAQANITAAQKEAGNATSDAAKKKGLGSYSNESAAGE</sequence>
<evidence type="ECO:0000313" key="3">
    <source>
        <dbReference type="EMBL" id="PEH41161.1"/>
    </source>
</evidence>
<reference evidence="4" key="1">
    <citation type="submission" date="2017-09" db="EMBL/GenBank/DDBJ databases">
        <title>FDA dAtabase for Regulatory Grade micrObial Sequences (FDA-ARGOS): Supporting development and validation of Infectious Disease Dx tests.</title>
        <authorList>
            <person name="Minogue T."/>
            <person name="Wolcott M."/>
            <person name="Wasieloski L."/>
            <person name="Aguilar W."/>
            <person name="Moore D."/>
            <person name="Tallon L."/>
            <person name="Sadzewicz L."/>
            <person name="Ott S."/>
            <person name="Zhao X."/>
            <person name="Nagaraj S."/>
            <person name="Vavikolanu K."/>
            <person name="Aluvathingal J."/>
            <person name="Nadendla S."/>
            <person name="Sichtig H."/>
        </authorList>
    </citation>
    <scope>NUCLEOTIDE SEQUENCE [LARGE SCALE GENOMIC DNA]</scope>
    <source>
        <strain evidence="4">FDAARGOS_390</strain>
    </source>
</reference>
<keyword evidence="2" id="KW-1133">Transmembrane helix</keyword>
<dbReference type="AlphaFoldDB" id="A0A104JIR8"/>
<dbReference type="OMA" id="KQRGQGM"/>
<dbReference type="EMBL" id="PDDY01000001">
    <property type="protein sequence ID" value="PEH41161.1"/>
    <property type="molecule type" value="Genomic_DNA"/>
</dbReference>
<feature type="compositionally biased region" description="Polar residues" evidence="1">
    <location>
        <begin position="82"/>
        <end position="91"/>
    </location>
</feature>
<dbReference type="RefSeq" id="WP_013688852.1">
    <property type="nucleotide sequence ID" value="NZ_CADEPO010000007.1"/>
</dbReference>
<name>A0A104JIR8_BURGA</name>
<evidence type="ECO:0000313" key="4">
    <source>
        <dbReference type="Proteomes" id="UP000220629"/>
    </source>
</evidence>
<evidence type="ECO:0000256" key="2">
    <source>
        <dbReference type="SAM" id="Phobius"/>
    </source>
</evidence>
<protein>
    <submittedName>
        <fullName evidence="3">Pilus assembly protein</fullName>
    </submittedName>
</protein>
<proteinExistence type="predicted"/>
<evidence type="ECO:0000256" key="1">
    <source>
        <dbReference type="SAM" id="MobiDB-lite"/>
    </source>
</evidence>
<feature type="region of interest" description="Disordered" evidence="1">
    <location>
        <begin position="59"/>
        <end position="91"/>
    </location>
</feature>
<comment type="caution">
    <text evidence="3">The sequence shown here is derived from an EMBL/GenBank/DDBJ whole genome shotgun (WGS) entry which is preliminary data.</text>
</comment>
<feature type="transmembrane region" description="Helical" evidence="2">
    <location>
        <begin position="18"/>
        <end position="36"/>
    </location>
</feature>
<keyword evidence="2" id="KW-0812">Transmembrane</keyword>
<accession>A0A104JIR8</accession>
<keyword evidence="2" id="KW-0472">Membrane</keyword>
<gene>
    <name evidence="3" type="ORF">CRM94_02745</name>
</gene>